<keyword evidence="6" id="KW-0539">Nucleus</keyword>
<dbReference type="Gene3D" id="6.10.250.90">
    <property type="match status" value="1"/>
</dbReference>
<sequence length="661" mass="75596">MDSPSKSLKRNHNQDDLSRSLKQRTYETSISKSQYERKLLAFETTKREFEITMREKNLQHGKLVKDISYYKDKAETAHKEKDAALALANQNKTENDKTQSQHRYTLGQLKEENIQLKMDLDSLQSQYTRQIHSKDSVISSIEHRCASLEEDLHSAIETSNLRQSLLENTRRSLDTLEQDKSSSNIDSSHAYTSFMRDELSKQSSINKHLESQNKSLNRDLNGLKEKSAKFDVLREEKLALSSKLKMLDRVSTQLSSVELERDSLLKEKEGWQDVLQPGESPATVTTLIAQLRLENATLRESVGSTNADKSGHSTELAQLLDQIDSLRKAEAQLQINVEKLTTSTTSQYRLLELSQQEVSSLKKQLDTILSEEETLNAHKLDTLHHDRMVGLEGLLQQHKSENEKLAREMFNLSKSTTTDTSNEKAFQLKIDHAEQTIVSLKAEAQEEINKLAEQVAHLEHKVGRGEFNCKNIRVLEMRDNPISQDYAIRSETLSALREENRMLLEEKEGREENAMQSVQSTHPSLPLQTTLNHTKEIKTLEQQLSDKDKRMLRLKGIFSDKAAEFREAIYSLLGYRVQFLPNGRVRLNSAYAASESGGILFQSNEDDQGTMKVEDGGLDGVEDLLRFWVNERESIPCFMANLCLELWDANERNERGRLAVR</sequence>
<evidence type="ECO:0000256" key="7">
    <source>
        <dbReference type="ARBA" id="ARBA00023306"/>
    </source>
</evidence>
<dbReference type="InterPro" id="IPR008672">
    <property type="entry name" value="Mad1"/>
</dbReference>
<dbReference type="RefSeq" id="XP_009267828.1">
    <property type="nucleotide sequence ID" value="XM_009269553.1"/>
</dbReference>
<dbReference type="GO" id="GO:0005635">
    <property type="term" value="C:nuclear envelope"/>
    <property type="evidence" value="ECO:0007669"/>
    <property type="project" value="TreeGrafter"/>
</dbReference>
<evidence type="ECO:0000256" key="1">
    <source>
        <dbReference type="ARBA" id="ARBA00004123"/>
    </source>
</evidence>
<keyword evidence="5" id="KW-0498">Mitosis</keyword>
<evidence type="ECO:0000256" key="8">
    <source>
        <dbReference type="SAM" id="Coils"/>
    </source>
</evidence>
<evidence type="ECO:0000256" key="2">
    <source>
        <dbReference type="ARBA" id="ARBA00008029"/>
    </source>
</evidence>
<evidence type="ECO:0000256" key="3">
    <source>
        <dbReference type="ARBA" id="ARBA00022019"/>
    </source>
</evidence>
<dbReference type="GO" id="GO:0051301">
    <property type="term" value="P:cell division"/>
    <property type="evidence" value="ECO:0007669"/>
    <property type="project" value="UniProtKB-KW"/>
</dbReference>
<keyword evidence="4" id="KW-0132">Cell division</keyword>
<dbReference type="Pfam" id="PF05557">
    <property type="entry name" value="MAD"/>
    <property type="match status" value="1"/>
</dbReference>
<evidence type="ECO:0000256" key="6">
    <source>
        <dbReference type="ARBA" id="ARBA00023242"/>
    </source>
</evidence>
<dbReference type="Gene3D" id="3.30.457.60">
    <property type="match status" value="1"/>
</dbReference>
<name>R9AN81_WALI9</name>
<keyword evidence="8" id="KW-0175">Coiled coil</keyword>
<organism evidence="10 11">
    <name type="scientific">Wallemia ichthyophaga (strain EXF-994 / CBS 113033)</name>
    <dbReference type="NCBI Taxonomy" id="1299270"/>
    <lineage>
        <taxon>Eukaryota</taxon>
        <taxon>Fungi</taxon>
        <taxon>Dikarya</taxon>
        <taxon>Basidiomycota</taxon>
        <taxon>Wallemiomycotina</taxon>
        <taxon>Wallemiomycetes</taxon>
        <taxon>Wallemiales</taxon>
        <taxon>Wallemiaceae</taxon>
        <taxon>Wallemia</taxon>
    </lineage>
</organism>
<dbReference type="STRING" id="1299270.R9AN81"/>
<dbReference type="Proteomes" id="UP000014064">
    <property type="component" value="Unassembled WGS sequence"/>
</dbReference>
<dbReference type="Gene3D" id="1.20.5.170">
    <property type="match status" value="1"/>
</dbReference>
<proteinExistence type="inferred from homology"/>
<dbReference type="EMBL" id="KE007230">
    <property type="protein sequence ID" value="EOR01566.1"/>
    <property type="molecule type" value="Genomic_DNA"/>
</dbReference>
<dbReference type="OrthoDB" id="331602at2759"/>
<keyword evidence="11" id="KW-1185">Reference proteome</keyword>
<dbReference type="PANTHER" id="PTHR23168:SF0">
    <property type="entry name" value="MITOTIC SPINDLE ASSEMBLY CHECKPOINT PROTEIN MAD1"/>
    <property type="match status" value="1"/>
</dbReference>
<dbReference type="KEGG" id="wic:J056_004352"/>
<dbReference type="GO" id="GO:0000776">
    <property type="term" value="C:kinetochore"/>
    <property type="evidence" value="ECO:0007669"/>
    <property type="project" value="TreeGrafter"/>
</dbReference>
<evidence type="ECO:0000256" key="9">
    <source>
        <dbReference type="SAM" id="MobiDB-lite"/>
    </source>
</evidence>
<dbReference type="GO" id="GO:0007094">
    <property type="term" value="P:mitotic spindle assembly checkpoint signaling"/>
    <property type="evidence" value="ECO:0007669"/>
    <property type="project" value="InterPro"/>
</dbReference>
<dbReference type="AlphaFoldDB" id="R9AN81"/>
<feature type="region of interest" description="Disordered" evidence="9">
    <location>
        <begin position="1"/>
        <end position="25"/>
    </location>
</feature>
<keyword evidence="7" id="KW-0131">Cell cycle</keyword>
<dbReference type="PANTHER" id="PTHR23168">
    <property type="entry name" value="MITOTIC SPINDLE ASSEMBLY CHECKPOINT PROTEIN MAD1 MITOTIC ARREST DEFICIENT-LIKE PROTEIN 1"/>
    <property type="match status" value="1"/>
</dbReference>
<dbReference type="HOGENOM" id="CLU_010064_1_0_1"/>
<comment type="similarity">
    <text evidence="2">Belongs to the MAD1 family.</text>
</comment>
<accession>R9AN81</accession>
<evidence type="ECO:0000313" key="10">
    <source>
        <dbReference type="EMBL" id="EOR01566.1"/>
    </source>
</evidence>
<evidence type="ECO:0000256" key="5">
    <source>
        <dbReference type="ARBA" id="ARBA00022776"/>
    </source>
</evidence>
<feature type="coiled-coil region" evidence="8">
    <location>
        <begin position="206"/>
        <end position="267"/>
    </location>
</feature>
<feature type="coiled-coil region" evidence="8">
    <location>
        <begin position="316"/>
        <end position="461"/>
    </location>
</feature>
<dbReference type="eggNOG" id="KOG4593">
    <property type="taxonomic scope" value="Eukaryota"/>
</dbReference>
<evidence type="ECO:0000313" key="11">
    <source>
        <dbReference type="Proteomes" id="UP000014064"/>
    </source>
</evidence>
<dbReference type="GO" id="GO:0051315">
    <property type="term" value="P:attachment of mitotic spindle microtubules to kinetochore"/>
    <property type="evidence" value="ECO:0007669"/>
    <property type="project" value="TreeGrafter"/>
</dbReference>
<dbReference type="GeneID" id="20377304"/>
<evidence type="ECO:0000256" key="4">
    <source>
        <dbReference type="ARBA" id="ARBA00022618"/>
    </source>
</evidence>
<dbReference type="SUPFAM" id="SSF75704">
    <property type="entry name" value="Mitotic arrest deficient-like 1, Mad1"/>
    <property type="match status" value="1"/>
</dbReference>
<comment type="subcellular location">
    <subcellularLocation>
        <location evidence="1">Nucleus</location>
    </subcellularLocation>
</comment>
<gene>
    <name evidence="10" type="ORF">J056_004352</name>
</gene>
<dbReference type="OMA" id="YKLDFMP"/>
<reference evidence="11" key="1">
    <citation type="journal article" date="2013" name="BMC Genomics">
        <title>Genome and transcriptome sequencing of the halophilic fungus Wallemia ichthyophaga: haloadaptations present and absent.</title>
        <authorList>
            <person name="Zajc J."/>
            <person name="Liu Y."/>
            <person name="Dai W."/>
            <person name="Yang Z."/>
            <person name="Hu J."/>
            <person name="Gostincar C."/>
            <person name="Gunde-Cimerman N."/>
        </authorList>
    </citation>
    <scope>NUCLEOTIDE SEQUENCE [LARGE SCALE GENOMIC DNA]</scope>
    <source>
        <strain evidence="11">EXF-994 / CBS 113033</strain>
    </source>
</reference>
<dbReference type="GO" id="GO:0072686">
    <property type="term" value="C:mitotic spindle"/>
    <property type="evidence" value="ECO:0007669"/>
    <property type="project" value="TreeGrafter"/>
</dbReference>
<protein>
    <recommendedName>
        <fullName evidence="3">Spindle assembly checkpoint component MAD1</fullName>
    </recommendedName>
</protein>